<reference evidence="5 6" key="1">
    <citation type="submission" date="2020-08" db="EMBL/GenBank/DDBJ databases">
        <title>Sequencing the genomes of 1000 actinobacteria strains.</title>
        <authorList>
            <person name="Klenk H.-P."/>
        </authorList>
    </citation>
    <scope>NUCLEOTIDE SEQUENCE [LARGE SCALE GENOMIC DNA]</scope>
    <source>
        <strain evidence="5 6">DSM 45790</strain>
    </source>
</reference>
<evidence type="ECO:0000259" key="4">
    <source>
        <dbReference type="PROSITE" id="PS50949"/>
    </source>
</evidence>
<dbReference type="InterPro" id="IPR011711">
    <property type="entry name" value="GntR_C"/>
</dbReference>
<dbReference type="GO" id="GO:0003700">
    <property type="term" value="F:DNA-binding transcription factor activity"/>
    <property type="evidence" value="ECO:0007669"/>
    <property type="project" value="InterPro"/>
</dbReference>
<dbReference type="Pfam" id="PF00392">
    <property type="entry name" value="GntR"/>
    <property type="match status" value="1"/>
</dbReference>
<dbReference type="Gene3D" id="1.10.10.10">
    <property type="entry name" value="Winged helix-like DNA-binding domain superfamily/Winged helix DNA-binding domain"/>
    <property type="match status" value="1"/>
</dbReference>
<dbReference type="Gene3D" id="1.20.120.530">
    <property type="entry name" value="GntR ligand-binding domain-like"/>
    <property type="match status" value="1"/>
</dbReference>
<keyword evidence="1" id="KW-0805">Transcription regulation</keyword>
<keyword evidence="6" id="KW-1185">Reference proteome</keyword>
<accession>A0A7W8Z488</accession>
<comment type="caution">
    <text evidence="5">The sequence shown here is derived from an EMBL/GenBank/DDBJ whole genome shotgun (WGS) entry which is preliminary data.</text>
</comment>
<keyword evidence="2 5" id="KW-0238">DNA-binding</keyword>
<dbReference type="Pfam" id="PF07729">
    <property type="entry name" value="FCD"/>
    <property type="match status" value="1"/>
</dbReference>
<dbReference type="AlphaFoldDB" id="A0A7W8Z488"/>
<evidence type="ECO:0000256" key="1">
    <source>
        <dbReference type="ARBA" id="ARBA00023015"/>
    </source>
</evidence>
<organism evidence="5 6">
    <name type="scientific">Sphaerisporangium krabiense</name>
    <dbReference type="NCBI Taxonomy" id="763782"/>
    <lineage>
        <taxon>Bacteria</taxon>
        <taxon>Bacillati</taxon>
        <taxon>Actinomycetota</taxon>
        <taxon>Actinomycetes</taxon>
        <taxon>Streptosporangiales</taxon>
        <taxon>Streptosporangiaceae</taxon>
        <taxon>Sphaerisporangium</taxon>
    </lineage>
</organism>
<dbReference type="Proteomes" id="UP000588112">
    <property type="component" value="Unassembled WGS sequence"/>
</dbReference>
<evidence type="ECO:0000313" key="6">
    <source>
        <dbReference type="Proteomes" id="UP000588112"/>
    </source>
</evidence>
<dbReference type="RefSeq" id="WP_307837846.1">
    <property type="nucleotide sequence ID" value="NZ_BOOS01000047.1"/>
</dbReference>
<dbReference type="SMART" id="SM00345">
    <property type="entry name" value="HTH_GNTR"/>
    <property type="match status" value="1"/>
</dbReference>
<feature type="domain" description="HTH gntR-type" evidence="4">
    <location>
        <begin position="22"/>
        <end position="89"/>
    </location>
</feature>
<protein>
    <submittedName>
        <fullName evidence="5">DNA-binding GntR family transcriptional regulator</fullName>
    </submittedName>
</protein>
<dbReference type="InterPro" id="IPR008920">
    <property type="entry name" value="TF_FadR/GntR_C"/>
</dbReference>
<dbReference type="GO" id="GO:0003677">
    <property type="term" value="F:DNA binding"/>
    <property type="evidence" value="ECO:0007669"/>
    <property type="project" value="UniProtKB-KW"/>
</dbReference>
<dbReference type="InterPro" id="IPR036390">
    <property type="entry name" value="WH_DNA-bd_sf"/>
</dbReference>
<dbReference type="CDD" id="cd07377">
    <property type="entry name" value="WHTH_GntR"/>
    <property type="match status" value="1"/>
</dbReference>
<dbReference type="PROSITE" id="PS50949">
    <property type="entry name" value="HTH_GNTR"/>
    <property type="match status" value="1"/>
</dbReference>
<name>A0A7W8Z488_9ACTN</name>
<sequence>MIDSADRADRRLAMDRDLLGRTSTAERVASLLRERIIDGVFAPGERLSEESIGAALQVSRNTLREAFRLLSHERLLVHQLNRGVFVRRLTAGDVVDLYRVRRLVECAAIREAVPPPPAALDRLREALEEAGRAAAGERWHDVGSANMRFHQGLVALAGSERLDEMMRQVLAELRLTFLAMSNPRAFHGPYAARNHEILKLIEAGDAAGAERLLAGYLADAERQLVEAHANAGE</sequence>
<keyword evidence="3" id="KW-0804">Transcription</keyword>
<dbReference type="InterPro" id="IPR036388">
    <property type="entry name" value="WH-like_DNA-bd_sf"/>
</dbReference>
<evidence type="ECO:0000256" key="2">
    <source>
        <dbReference type="ARBA" id="ARBA00023125"/>
    </source>
</evidence>
<dbReference type="PANTHER" id="PTHR43537:SF45">
    <property type="entry name" value="GNTR FAMILY REGULATORY PROTEIN"/>
    <property type="match status" value="1"/>
</dbReference>
<dbReference type="SUPFAM" id="SSF46785">
    <property type="entry name" value="Winged helix' DNA-binding domain"/>
    <property type="match status" value="1"/>
</dbReference>
<evidence type="ECO:0000313" key="5">
    <source>
        <dbReference type="EMBL" id="MBB5627107.1"/>
    </source>
</evidence>
<gene>
    <name evidence="5" type="ORF">BJ981_002806</name>
</gene>
<proteinExistence type="predicted"/>
<dbReference type="InterPro" id="IPR000524">
    <property type="entry name" value="Tscrpt_reg_HTH_GntR"/>
</dbReference>
<dbReference type="SMART" id="SM00895">
    <property type="entry name" value="FCD"/>
    <property type="match status" value="1"/>
</dbReference>
<dbReference type="SUPFAM" id="SSF48008">
    <property type="entry name" value="GntR ligand-binding domain-like"/>
    <property type="match status" value="1"/>
</dbReference>
<dbReference type="EMBL" id="JACHBR010000001">
    <property type="protein sequence ID" value="MBB5627107.1"/>
    <property type="molecule type" value="Genomic_DNA"/>
</dbReference>
<dbReference type="PANTHER" id="PTHR43537">
    <property type="entry name" value="TRANSCRIPTIONAL REGULATOR, GNTR FAMILY"/>
    <property type="match status" value="1"/>
</dbReference>
<evidence type="ECO:0000256" key="3">
    <source>
        <dbReference type="ARBA" id="ARBA00023163"/>
    </source>
</evidence>